<dbReference type="Pfam" id="PF02606">
    <property type="entry name" value="LpxK"/>
    <property type="match status" value="1"/>
</dbReference>
<evidence type="ECO:0000313" key="14">
    <source>
        <dbReference type="EMBL" id="MEE1977552.1"/>
    </source>
</evidence>
<evidence type="ECO:0000256" key="9">
    <source>
        <dbReference type="ARBA" id="ARBA00022777"/>
    </source>
</evidence>
<feature type="binding site" evidence="13">
    <location>
        <begin position="47"/>
        <end position="54"/>
    </location>
    <ligand>
        <name>ATP</name>
        <dbReference type="ChEBI" id="CHEBI:30616"/>
    </ligand>
</feature>
<dbReference type="InterPro" id="IPR003758">
    <property type="entry name" value="LpxK"/>
</dbReference>
<evidence type="ECO:0000256" key="8">
    <source>
        <dbReference type="ARBA" id="ARBA00022741"/>
    </source>
</evidence>
<sequence length="335" mass="38656">MQLLRKLLFPFSLVYGLIVYIRNSLYDRGILESKEFDVPTICIGNLSVGGTGKTPMTEFLIKLLQPKYKIAVLSRGYKRKSSGFVLANDNASVEQLGDEPYQIYRKFKNITVAVDADRREGIRQLVKRVHPDLILLDDAFQHRKVNPGFSILLTSYGNLYVDDWYLPTGDLRDSKYAAKRADLIVVTKCSPLLSNEEQKNIIAKLKSRKNQRVLFTFFEYDELVKNDKESIKLSEFAGRRLTLVTGIANPEPLVKYLKEKGFPMEHLAFNDHHFFSEKEIDELKTRELIITTEKDYVRLCNKLSNLFYLPVKHAFLSDGEYMIGEELNTFMKAKT</sequence>
<proteinExistence type="inferred from homology"/>
<dbReference type="NCBIfam" id="TIGR00682">
    <property type="entry name" value="lpxK"/>
    <property type="match status" value="1"/>
</dbReference>
<dbReference type="PANTHER" id="PTHR42724">
    <property type="entry name" value="TETRAACYLDISACCHARIDE 4'-KINASE"/>
    <property type="match status" value="1"/>
</dbReference>
<comment type="function">
    <text evidence="1 13">Transfers the gamma-phosphate of ATP to the 4'-position of a tetraacyldisaccharide 1-phosphate intermediate (termed DS-1-P) to form tetraacyldisaccharide 1,4'-bis-phosphate (lipid IVA).</text>
</comment>
<dbReference type="InterPro" id="IPR027417">
    <property type="entry name" value="P-loop_NTPase"/>
</dbReference>
<reference evidence="14 15" key="1">
    <citation type="submission" date="2024-01" db="EMBL/GenBank/DDBJ databases">
        <title>Maribacter spp. originated from different algae showed divergent polysaccharides utilization ability.</title>
        <authorList>
            <person name="Wang H."/>
            <person name="Wu Y."/>
        </authorList>
    </citation>
    <scope>NUCLEOTIDE SEQUENCE [LARGE SCALE GENOMIC DNA]</scope>
    <source>
        <strain evidence="14 15">PR1</strain>
    </source>
</reference>
<evidence type="ECO:0000256" key="1">
    <source>
        <dbReference type="ARBA" id="ARBA00002274"/>
    </source>
</evidence>
<keyword evidence="11 13" id="KW-0443">Lipid metabolism</keyword>
<comment type="similarity">
    <text evidence="13">Belongs to the LpxK family.</text>
</comment>
<evidence type="ECO:0000256" key="3">
    <source>
        <dbReference type="ARBA" id="ARBA00012071"/>
    </source>
</evidence>
<evidence type="ECO:0000256" key="5">
    <source>
        <dbReference type="ARBA" id="ARBA00022516"/>
    </source>
</evidence>
<evidence type="ECO:0000256" key="10">
    <source>
        <dbReference type="ARBA" id="ARBA00022840"/>
    </source>
</evidence>
<keyword evidence="6 13" id="KW-0441">Lipid A biosynthesis</keyword>
<comment type="caution">
    <text evidence="14">The sequence shown here is derived from an EMBL/GenBank/DDBJ whole genome shotgun (WGS) entry which is preliminary data.</text>
</comment>
<comment type="catalytic activity">
    <reaction evidence="13">
        <text>a lipid A disaccharide + ATP = a lipid IVA + ADP + H(+)</text>
        <dbReference type="Rhea" id="RHEA:67840"/>
        <dbReference type="ChEBI" id="CHEBI:15378"/>
        <dbReference type="ChEBI" id="CHEBI:30616"/>
        <dbReference type="ChEBI" id="CHEBI:176343"/>
        <dbReference type="ChEBI" id="CHEBI:176425"/>
        <dbReference type="ChEBI" id="CHEBI:456216"/>
        <dbReference type="EC" id="2.7.1.130"/>
    </reaction>
</comment>
<dbReference type="SUPFAM" id="SSF52540">
    <property type="entry name" value="P-loop containing nucleoside triphosphate hydrolases"/>
    <property type="match status" value="1"/>
</dbReference>
<name>A0ABU7IX51_9FLAO</name>
<evidence type="ECO:0000256" key="2">
    <source>
        <dbReference type="ARBA" id="ARBA00004870"/>
    </source>
</evidence>
<dbReference type="HAMAP" id="MF_00409">
    <property type="entry name" value="LpxK"/>
    <property type="match status" value="1"/>
</dbReference>
<dbReference type="GO" id="GO:0009029">
    <property type="term" value="F:lipid-A 4'-kinase activity"/>
    <property type="evidence" value="ECO:0007669"/>
    <property type="project" value="UniProtKB-EC"/>
</dbReference>
<keyword evidence="8 13" id="KW-0547">Nucleotide-binding</keyword>
<dbReference type="Proteomes" id="UP001356308">
    <property type="component" value="Unassembled WGS sequence"/>
</dbReference>
<organism evidence="14 15">
    <name type="scientific">Maribacter cobaltidurans</name>
    <dbReference type="NCBI Taxonomy" id="1178778"/>
    <lineage>
        <taxon>Bacteria</taxon>
        <taxon>Pseudomonadati</taxon>
        <taxon>Bacteroidota</taxon>
        <taxon>Flavobacteriia</taxon>
        <taxon>Flavobacteriales</taxon>
        <taxon>Flavobacteriaceae</taxon>
        <taxon>Maribacter</taxon>
    </lineage>
</organism>
<keyword evidence="7 13" id="KW-0808">Transferase</keyword>
<accession>A0ABU7IX51</accession>
<dbReference type="RefSeq" id="WP_272652231.1">
    <property type="nucleotide sequence ID" value="NZ_JAZDDG010000007.1"/>
</dbReference>
<keyword evidence="9 13" id="KW-0418">Kinase</keyword>
<keyword evidence="15" id="KW-1185">Reference proteome</keyword>
<protein>
    <recommendedName>
        <fullName evidence="4 13">Tetraacyldisaccharide 4'-kinase</fullName>
        <ecNumber evidence="3 13">2.7.1.130</ecNumber>
    </recommendedName>
    <alternativeName>
        <fullName evidence="12 13">Lipid A 4'-kinase</fullName>
    </alternativeName>
</protein>
<keyword evidence="5 13" id="KW-0444">Lipid biosynthesis</keyword>
<dbReference type="EMBL" id="JAZDDG010000007">
    <property type="protein sequence ID" value="MEE1977552.1"/>
    <property type="molecule type" value="Genomic_DNA"/>
</dbReference>
<evidence type="ECO:0000256" key="13">
    <source>
        <dbReference type="HAMAP-Rule" id="MF_00409"/>
    </source>
</evidence>
<keyword evidence="10 13" id="KW-0067">ATP-binding</keyword>
<gene>
    <name evidence="13 14" type="primary">lpxK</name>
    <name evidence="14" type="ORF">V1I91_15830</name>
</gene>
<comment type="pathway">
    <text evidence="2 13">Glycolipid biosynthesis; lipid IV(A) biosynthesis; lipid IV(A) from (3R)-3-hydroxytetradecanoyl-[acyl-carrier-protein] and UDP-N-acetyl-alpha-D-glucosamine: step 6/6.</text>
</comment>
<evidence type="ECO:0000256" key="6">
    <source>
        <dbReference type="ARBA" id="ARBA00022556"/>
    </source>
</evidence>
<evidence type="ECO:0000256" key="11">
    <source>
        <dbReference type="ARBA" id="ARBA00023098"/>
    </source>
</evidence>
<evidence type="ECO:0000313" key="15">
    <source>
        <dbReference type="Proteomes" id="UP001356308"/>
    </source>
</evidence>
<dbReference type="PANTHER" id="PTHR42724:SF1">
    <property type="entry name" value="TETRAACYLDISACCHARIDE 4'-KINASE, MITOCHONDRIAL-RELATED"/>
    <property type="match status" value="1"/>
</dbReference>
<evidence type="ECO:0000256" key="7">
    <source>
        <dbReference type="ARBA" id="ARBA00022679"/>
    </source>
</evidence>
<dbReference type="EC" id="2.7.1.130" evidence="3 13"/>
<evidence type="ECO:0000256" key="4">
    <source>
        <dbReference type="ARBA" id="ARBA00016436"/>
    </source>
</evidence>
<evidence type="ECO:0000256" key="12">
    <source>
        <dbReference type="ARBA" id="ARBA00029757"/>
    </source>
</evidence>